<dbReference type="EMBL" id="QWKP01000148">
    <property type="protein sequence ID" value="RHA43682.1"/>
    <property type="molecule type" value="Genomic_DNA"/>
</dbReference>
<dbReference type="RefSeq" id="WP_118766392.1">
    <property type="nucleotide sequence ID" value="NZ_QWKP01000148.1"/>
</dbReference>
<name>A0A413RNT5_9CELL</name>
<gene>
    <name evidence="1" type="ORF">D1825_05205</name>
</gene>
<proteinExistence type="predicted"/>
<dbReference type="OrthoDB" id="4404215at2"/>
<dbReference type="AlphaFoldDB" id="A0A413RNT5"/>
<protein>
    <submittedName>
        <fullName evidence="1">Uncharacterized protein</fullName>
    </submittedName>
</protein>
<accession>A0A413RNT5</accession>
<reference evidence="1 2" key="1">
    <citation type="submission" date="2018-08" db="EMBL/GenBank/DDBJ databases">
        <title>Cellulomonas rhizosphaerae sp. nov., a novel actinomycete isolated from soil.</title>
        <authorList>
            <person name="Tian Y."/>
        </authorList>
    </citation>
    <scope>NUCLEOTIDE SEQUENCE [LARGE SCALE GENOMIC DNA]</scope>
    <source>
        <strain evidence="1 2">NEAU-TCZ24</strain>
    </source>
</reference>
<organism evidence="1 2">
    <name type="scientific">Cellulomonas rhizosphaerae</name>
    <dbReference type="NCBI Taxonomy" id="2293719"/>
    <lineage>
        <taxon>Bacteria</taxon>
        <taxon>Bacillati</taxon>
        <taxon>Actinomycetota</taxon>
        <taxon>Actinomycetes</taxon>
        <taxon>Micrococcales</taxon>
        <taxon>Cellulomonadaceae</taxon>
        <taxon>Cellulomonas</taxon>
    </lineage>
</organism>
<comment type="caution">
    <text evidence="1">The sequence shown here is derived from an EMBL/GenBank/DDBJ whole genome shotgun (WGS) entry which is preliminary data.</text>
</comment>
<evidence type="ECO:0000313" key="1">
    <source>
        <dbReference type="EMBL" id="RHA43682.1"/>
    </source>
</evidence>
<keyword evidence="2" id="KW-1185">Reference proteome</keyword>
<dbReference type="Proteomes" id="UP000283374">
    <property type="component" value="Unassembled WGS sequence"/>
</dbReference>
<sequence>MAGEATDNVGFKGTVDSTETPLVLGRGSRYAIQTASALKATPGAGDRAVAIAPGSAWGDGVLSTWAGPSPVTVTGGTVSSGSRWDTVVIRRTWQPLSSPTGLAQIMLLPGGTAKEISSSRKIDAGLTQSDQPIALVRFTAGQTAVQEIVDLRCWAGPGGLYANELEVLQYLNDPGTRIRIRDTQWDRVVDPTNATLVWAPSPLRTETTAAGGDGVAATGWAVVPAETKIVRRGKERELWLGLLRPGAAVTVDATGNVADQLIYTLAAQDSTPTVPCSVMYRTTNSIDMGQVYISGRSLILSSLTGNRPLAQRPTGSPSLYLHAMWTVD</sequence>
<evidence type="ECO:0000313" key="2">
    <source>
        <dbReference type="Proteomes" id="UP000283374"/>
    </source>
</evidence>